<evidence type="ECO:0000256" key="18">
    <source>
        <dbReference type="RuleBase" id="RU004161"/>
    </source>
</evidence>
<dbReference type="VEuPathDB" id="VectorBase:ADAR2_006086"/>
<dbReference type="VEuPathDB" id="VectorBase:ADAC003798"/>
<dbReference type="InterPro" id="IPR030656">
    <property type="entry name" value="ALAD_AS"/>
</dbReference>
<feature type="active site" description="Schiff-base intermediate with substrate" evidence="14">
    <location>
        <position position="299"/>
    </location>
</feature>
<dbReference type="InterPro" id="IPR001731">
    <property type="entry name" value="ALAD"/>
</dbReference>
<evidence type="ECO:0000256" key="5">
    <source>
        <dbReference type="ARBA" id="ARBA00020771"/>
    </source>
</evidence>
<reference evidence="19" key="3">
    <citation type="journal article" date="2013" name="Nucleic Acids Res.">
        <title>The genome of Anopheles darlingi, the main neotropical malaria vector.</title>
        <authorList>
            <person name="Marinotti O."/>
            <person name="Cerqueira G.C."/>
            <person name="de Almeida L.G."/>
            <person name="Ferro M.I."/>
            <person name="Loreto E.L."/>
            <person name="Zaha A."/>
            <person name="Teixeira S.M."/>
            <person name="Wespiser A.R."/>
            <person name="Almeida E Silva A."/>
            <person name="Schlindwein A.D."/>
            <person name="Pacheco A.C."/>
            <person name="Silva A.L."/>
            <person name="Graveley B.R."/>
            <person name="Walenz B.P."/>
            <person name="Lima Bde A."/>
            <person name="Ribeiro C.A."/>
            <person name="Nunes-Silva C.G."/>
            <person name="de Carvalho C.R."/>
            <person name="Soares C.M."/>
            <person name="de Menezes C.B."/>
            <person name="Matiolli C."/>
            <person name="Caffrey D."/>
            <person name="Araujo D.A."/>
            <person name="de Oliveira D.M."/>
            <person name="Golenbock D."/>
            <person name="Grisard E.C."/>
            <person name="Fantinatti-Garboggini F."/>
            <person name="de Carvalho F.M."/>
            <person name="Barcellos F.G."/>
            <person name="Prosdocimi F."/>
            <person name="May G."/>
            <person name="Azevedo Junior G.M."/>
            <person name="Guimaraes G.M."/>
            <person name="Goldman G.H."/>
            <person name="Padilha I.Q."/>
            <person name="Batista Jda S."/>
            <person name="Ferro J.A."/>
            <person name="Ribeiro J.M."/>
            <person name="Fietto J.L."/>
            <person name="Dabbas K.M."/>
            <person name="Cerdeira L."/>
            <person name="Agnez-Lima L.F."/>
            <person name="Brocchi M."/>
            <person name="de Carvalho M.O."/>
            <person name="Teixeira Mde M."/>
            <person name="Diniz Maia Mde M."/>
            <person name="Goldman M.H."/>
            <person name="Cruz Schneider M.P."/>
            <person name="Felipe M.S."/>
            <person name="Hungria M."/>
            <person name="Nicolas M.F."/>
            <person name="Pereira M."/>
            <person name="Montes M.A."/>
            <person name="Cantao M.E."/>
            <person name="Vincentz M."/>
            <person name="Rafael M.S."/>
            <person name="Silverman N."/>
            <person name="Stoco P.H."/>
            <person name="Souza R.C."/>
            <person name="Vicentini R."/>
            <person name="Gazzinelli R.T."/>
            <person name="Neves Rde O."/>
            <person name="Silva R."/>
            <person name="Astolfi-Filho S."/>
            <person name="Maciel T.E."/>
            <person name="Urmenyi T.P."/>
            <person name="Tadei W.P."/>
            <person name="Camargo E.P."/>
            <person name="de Vasconcelos A.T."/>
        </authorList>
    </citation>
    <scope>NUCLEOTIDE SEQUENCE</scope>
</reference>
<protein>
    <recommendedName>
        <fullName evidence="5 17">Delta-aminolevulinic acid dehydratase</fullName>
        <ecNumber evidence="4 17">4.2.1.24</ecNumber>
    </recommendedName>
</protein>
<evidence type="ECO:0000256" key="9">
    <source>
        <dbReference type="ARBA" id="ARBA00023239"/>
    </source>
</evidence>
<feature type="binding site" evidence="16">
    <location>
        <position position="179"/>
    </location>
    <ligand>
        <name>Zn(2+)</name>
        <dbReference type="ChEBI" id="CHEBI:29105"/>
        <label>1</label>
        <note>catalytic</note>
    </ligand>
</feature>
<gene>
    <name evidence="19" type="ORF">AND_003798</name>
</gene>
<dbReference type="PROSITE" id="PS00169">
    <property type="entry name" value="D_ALA_DEHYDRATASE"/>
    <property type="match status" value="1"/>
</dbReference>
<dbReference type="eggNOG" id="KOG2794">
    <property type="taxonomic scope" value="Eukaryota"/>
</dbReference>
<dbReference type="EC" id="4.2.1.24" evidence="4 17"/>
<evidence type="ECO:0000313" key="19">
    <source>
        <dbReference type="EMBL" id="ETN64460.1"/>
    </source>
</evidence>
<evidence type="ECO:0000256" key="11">
    <source>
        <dbReference type="ARBA" id="ARBA00025628"/>
    </source>
</evidence>
<dbReference type="NCBIfam" id="NF006762">
    <property type="entry name" value="PRK09283.1"/>
    <property type="match status" value="1"/>
</dbReference>
<keyword evidence="9 17" id="KW-0456">Lyase</keyword>
<evidence type="ECO:0000256" key="14">
    <source>
        <dbReference type="PIRSR" id="PIRSR001415-1"/>
    </source>
</evidence>
<feature type="binding site" evidence="16">
    <location>
        <position position="178"/>
    </location>
    <ligand>
        <name>Zn(2+)</name>
        <dbReference type="ChEBI" id="CHEBI:29105"/>
        <label>2</label>
    </ligand>
</feature>
<evidence type="ECO:0000256" key="17">
    <source>
        <dbReference type="RuleBase" id="RU000515"/>
    </source>
</evidence>
<organism evidence="19">
    <name type="scientific">Anopheles darlingi</name>
    <name type="common">Mosquito</name>
    <dbReference type="NCBI Taxonomy" id="43151"/>
    <lineage>
        <taxon>Eukaryota</taxon>
        <taxon>Metazoa</taxon>
        <taxon>Ecdysozoa</taxon>
        <taxon>Arthropoda</taxon>
        <taxon>Hexapoda</taxon>
        <taxon>Insecta</taxon>
        <taxon>Pterygota</taxon>
        <taxon>Neoptera</taxon>
        <taxon>Endopterygota</taxon>
        <taxon>Diptera</taxon>
        <taxon>Nematocera</taxon>
        <taxon>Culicoidea</taxon>
        <taxon>Culicidae</taxon>
        <taxon>Anophelinae</taxon>
        <taxon>Anopheles</taxon>
    </lineage>
</organism>
<keyword evidence="6" id="KW-0479">Metal-binding</keyword>
<comment type="catalytic activity">
    <reaction evidence="13 17">
        <text>2 5-aminolevulinate = porphobilinogen + 2 H2O + H(+)</text>
        <dbReference type="Rhea" id="RHEA:24064"/>
        <dbReference type="ChEBI" id="CHEBI:15377"/>
        <dbReference type="ChEBI" id="CHEBI:15378"/>
        <dbReference type="ChEBI" id="CHEBI:58126"/>
        <dbReference type="ChEBI" id="CHEBI:356416"/>
        <dbReference type="EC" id="4.2.1.24"/>
    </reaction>
</comment>
<dbReference type="AlphaFoldDB" id="W5JNK1"/>
<dbReference type="GO" id="GO:0005829">
    <property type="term" value="C:cytosol"/>
    <property type="evidence" value="ECO:0007669"/>
    <property type="project" value="TreeGrafter"/>
</dbReference>
<comment type="pathway">
    <text evidence="2">Porphyrin-containing compound metabolism; protoporphyrin-IX biosynthesis; coproporphyrinogen-III from 5-aminolevulinate: step 1/4.</text>
</comment>
<evidence type="ECO:0000256" key="7">
    <source>
        <dbReference type="ARBA" id="ARBA00022833"/>
    </source>
</evidence>
<feature type="binding site" evidence="15">
    <location>
        <position position="365"/>
    </location>
    <ligand>
        <name>5-aminolevulinate</name>
        <dbReference type="ChEBI" id="CHEBI:356416"/>
        <label>2</label>
    </ligand>
</feature>
<comment type="similarity">
    <text evidence="3 18">Belongs to the ALAD family.</text>
</comment>
<reference evidence="20" key="4">
    <citation type="submission" date="2015-06" db="UniProtKB">
        <authorList>
            <consortium name="EnsemblMetazoa"/>
        </authorList>
    </citation>
    <scope>IDENTIFICATION</scope>
</reference>
<evidence type="ECO:0000256" key="1">
    <source>
        <dbReference type="ARBA" id="ARBA00001947"/>
    </source>
</evidence>
<name>W5JNK1_ANODA</name>
<dbReference type="EMBL" id="ADMH02001012">
    <property type="protein sequence ID" value="ETN64460.1"/>
    <property type="molecule type" value="Genomic_DNA"/>
</dbReference>
<keyword evidence="7" id="KW-0862">Zinc</keyword>
<evidence type="ECO:0000256" key="13">
    <source>
        <dbReference type="ARBA" id="ARBA00047651"/>
    </source>
</evidence>
<evidence type="ECO:0000313" key="20">
    <source>
        <dbReference type="EnsemblMetazoa" id="ADAC003798-PA"/>
    </source>
</evidence>
<evidence type="ECO:0000256" key="10">
    <source>
        <dbReference type="ARBA" id="ARBA00023244"/>
    </source>
</evidence>
<feature type="binding site" evidence="16">
    <location>
        <position position="171"/>
    </location>
    <ligand>
        <name>Zn(2+)</name>
        <dbReference type="ChEBI" id="CHEBI:29105"/>
        <label>1</label>
        <note>catalytic</note>
    </ligand>
</feature>
<evidence type="ECO:0000256" key="2">
    <source>
        <dbReference type="ARBA" id="ARBA00004694"/>
    </source>
</evidence>
<evidence type="ECO:0000256" key="8">
    <source>
        <dbReference type="ARBA" id="ARBA00023133"/>
    </source>
</evidence>
<accession>W5JNK1</accession>
<dbReference type="FunCoup" id="W5JNK1">
    <property type="interactions" value="841"/>
</dbReference>
<keyword evidence="8" id="KW-0350">Heme biosynthesis</keyword>
<feature type="binding site" evidence="15">
    <location>
        <position position="326"/>
    </location>
    <ligand>
        <name>5-aminolevulinate</name>
        <dbReference type="ChEBI" id="CHEBI:356416"/>
        <label>2</label>
    </ligand>
</feature>
<evidence type="ECO:0000256" key="16">
    <source>
        <dbReference type="PIRSR" id="PIRSR001415-4"/>
    </source>
</evidence>
<feature type="binding site" evidence="15">
    <location>
        <position position="268"/>
    </location>
    <ligand>
        <name>5-aminolevulinate</name>
        <dbReference type="ChEBI" id="CHEBI:356416"/>
        <label>1</label>
    </ligand>
</feature>
<evidence type="ECO:0000256" key="3">
    <source>
        <dbReference type="ARBA" id="ARBA00008055"/>
    </source>
</evidence>
<reference evidence="19 21" key="1">
    <citation type="journal article" date="2010" name="BMC Genomics">
        <title>Combination of measures distinguishes pre-miRNAs from other stem-loops in the genome of the newly sequenced Anopheles darlingi.</title>
        <authorList>
            <person name="Mendes N.D."/>
            <person name="Freitas A.T."/>
            <person name="Vasconcelos A.T."/>
            <person name="Sagot M.F."/>
        </authorList>
    </citation>
    <scope>NUCLEOTIDE SEQUENCE</scope>
</reference>
<dbReference type="EnsemblMetazoa" id="ADAC003798-RA">
    <property type="protein sequence ID" value="ADAC003798-PA"/>
    <property type="gene ID" value="ADAC003798"/>
</dbReference>
<evidence type="ECO:0000256" key="15">
    <source>
        <dbReference type="PIRSR" id="PIRSR001415-2"/>
    </source>
</evidence>
<feature type="active site" description="Schiff-base intermediate with substrate" evidence="14">
    <location>
        <position position="246"/>
    </location>
</feature>
<dbReference type="OMA" id="YQMDYAN"/>
<dbReference type="Gene3D" id="3.20.20.70">
    <property type="entry name" value="Aldolase class I"/>
    <property type="match status" value="1"/>
</dbReference>
<dbReference type="HOGENOM" id="CLU_035731_0_1_1"/>
<dbReference type="GO" id="GO:0008270">
    <property type="term" value="F:zinc ion binding"/>
    <property type="evidence" value="ECO:0007669"/>
    <property type="project" value="TreeGrafter"/>
</dbReference>
<comment type="subunit">
    <text evidence="12">Homooctamer; active form. Homohexamer; low activity form.</text>
</comment>
<dbReference type="STRING" id="43151.W5JNK1"/>
<keyword evidence="10 17" id="KW-0627">Porphyrin biosynthesis</keyword>
<dbReference type="GO" id="GO:0006782">
    <property type="term" value="P:protoporphyrinogen IX biosynthetic process"/>
    <property type="evidence" value="ECO:0007669"/>
    <property type="project" value="UniProtKB-UniPathway"/>
</dbReference>
<evidence type="ECO:0000256" key="12">
    <source>
        <dbReference type="ARBA" id="ARBA00025861"/>
    </source>
</evidence>
<dbReference type="GO" id="GO:0004655">
    <property type="term" value="F:porphobilinogen synthase activity"/>
    <property type="evidence" value="ECO:0007669"/>
    <property type="project" value="UniProtKB-EC"/>
</dbReference>
<feature type="binding site" evidence="16">
    <location>
        <position position="270"/>
    </location>
    <ligand>
        <name>Zn(2+)</name>
        <dbReference type="ChEBI" id="CHEBI:29105"/>
        <label>2</label>
    </ligand>
</feature>
<sequence length="376" mass="41227">MRSSCLPKRRSNELHNPPLVSLAGTCKSFLQLTVRLLEARVSGPLAIIMSLIKLHSSIFHPTLRKLQCQDVAIDTHNLMYPVFLVEADEAVQDIPSMPGVARYGINQLLAHLKPLVAKGLASILLFGVIDEMPKDATGSGADCATNPVVRALPLLRQAFPELLIACDVCLCPYTDHGHCGVLTVDGVIDNEPSIRRIAQIALAYAKAGAHIVAPSDMMDNRIHAIKGILREHNLENRCSVLSYSVKFASGFYGPFRDAAKSAPAFGDRKCYQLPPGSKGIAKRAAKRDVEEGADMLMVKPGMAYLDIVKQVKDEYPELPLFIYQVSGEYSMLLNAGKIGAFDLKTVLWEVLVGMRRAGADCIITYFTPLLLDWLKE</sequence>
<proteinExistence type="inferred from homology"/>
<comment type="cofactor">
    <cofactor evidence="1">
        <name>Zn(2+)</name>
        <dbReference type="ChEBI" id="CHEBI:29105"/>
    </cofactor>
</comment>
<dbReference type="SMART" id="SM01004">
    <property type="entry name" value="ALAD"/>
    <property type="match status" value="1"/>
</dbReference>
<reference evidence="19" key="2">
    <citation type="submission" date="2010-05" db="EMBL/GenBank/DDBJ databases">
        <authorList>
            <person name="Almeida L.G."/>
            <person name="Nicolas M.F."/>
            <person name="Souza R.C."/>
            <person name="Vasconcelos A.T.R."/>
        </authorList>
    </citation>
    <scope>NUCLEOTIDE SEQUENCE</scope>
</reference>
<dbReference type="InterPro" id="IPR013785">
    <property type="entry name" value="Aldolase_TIM"/>
</dbReference>
<dbReference type="PRINTS" id="PR00144">
    <property type="entry name" value="DALDHYDRTASE"/>
</dbReference>
<dbReference type="UniPathway" id="UPA00251">
    <property type="reaction ID" value="UER00318"/>
</dbReference>
<dbReference type="PANTHER" id="PTHR11458:SF0">
    <property type="entry name" value="DELTA-AMINOLEVULINIC ACID DEHYDRATASE"/>
    <property type="match status" value="1"/>
</dbReference>
<dbReference type="PANTHER" id="PTHR11458">
    <property type="entry name" value="DELTA-AMINOLEVULINIC ACID DEHYDRATASE"/>
    <property type="match status" value="1"/>
</dbReference>
<comment type="function">
    <text evidence="11">Catalyzes an early step in the biosynthesis of tetrapyrroles. Binds two molecules of 5-aminolevulinate per subunit, each at a distinct site, and catalyzes their condensation to form porphobilinogen.</text>
</comment>
<feature type="binding site" evidence="16">
    <location>
        <position position="169"/>
    </location>
    <ligand>
        <name>Zn(2+)</name>
        <dbReference type="ChEBI" id="CHEBI:29105"/>
        <label>1</label>
        <note>catalytic</note>
    </ligand>
</feature>
<dbReference type="Pfam" id="PF00490">
    <property type="entry name" value="ALAD"/>
    <property type="match status" value="1"/>
</dbReference>
<evidence type="ECO:0000256" key="4">
    <source>
        <dbReference type="ARBA" id="ARBA00012053"/>
    </source>
</evidence>
<dbReference type="SUPFAM" id="SSF51569">
    <property type="entry name" value="Aldolase"/>
    <property type="match status" value="1"/>
</dbReference>
<keyword evidence="21" id="KW-1185">Reference proteome</keyword>
<dbReference type="FunFam" id="3.20.20.70:FF:000048">
    <property type="entry name" value="Delta-aminolevulinic acid dehydratase"/>
    <property type="match status" value="1"/>
</dbReference>
<dbReference type="PIRSF" id="PIRSF001415">
    <property type="entry name" value="Porphbilin_synth"/>
    <property type="match status" value="1"/>
</dbReference>
<evidence type="ECO:0000313" key="21">
    <source>
        <dbReference type="Proteomes" id="UP000000673"/>
    </source>
</evidence>
<evidence type="ECO:0000256" key="6">
    <source>
        <dbReference type="ARBA" id="ARBA00022723"/>
    </source>
</evidence>
<dbReference type="Proteomes" id="UP000000673">
    <property type="component" value="Unassembled WGS sequence"/>
</dbReference>
<feature type="binding site" evidence="15">
    <location>
        <position position="256"/>
    </location>
    <ligand>
        <name>5-aminolevulinate</name>
        <dbReference type="ChEBI" id="CHEBI:356416"/>
        <label>1</label>
    </ligand>
</feature>